<evidence type="ECO:0000259" key="2">
    <source>
        <dbReference type="Pfam" id="PF20700"/>
    </source>
</evidence>
<accession>A0A9W2ZBY2</accession>
<feature type="domain" description="Mutator-like transposase" evidence="2">
    <location>
        <begin position="84"/>
        <end position="455"/>
    </location>
</feature>
<evidence type="ECO:0000313" key="3">
    <source>
        <dbReference type="Proteomes" id="UP001165740"/>
    </source>
</evidence>
<keyword evidence="3" id="KW-1185">Reference proteome</keyword>
<dbReference type="PANTHER" id="PTHR33309">
    <property type="entry name" value="KERATIN, ULTRA HIGH-SULFUR MATRIX PROTEIN-LIKE"/>
    <property type="match status" value="1"/>
</dbReference>
<dbReference type="Proteomes" id="UP001165740">
    <property type="component" value="Chromosome 18"/>
</dbReference>
<dbReference type="OMA" id="GMATICE"/>
<feature type="compositionally biased region" description="Polar residues" evidence="1">
    <location>
        <begin position="41"/>
        <end position="50"/>
    </location>
</feature>
<evidence type="ECO:0000313" key="4">
    <source>
        <dbReference type="RefSeq" id="XP_055872537.1"/>
    </source>
</evidence>
<organism evidence="3 4">
    <name type="scientific">Biomphalaria glabrata</name>
    <name type="common">Bloodfluke planorb</name>
    <name type="synonym">Freshwater snail</name>
    <dbReference type="NCBI Taxonomy" id="6526"/>
    <lineage>
        <taxon>Eukaryota</taxon>
        <taxon>Metazoa</taxon>
        <taxon>Spiralia</taxon>
        <taxon>Lophotrochozoa</taxon>
        <taxon>Mollusca</taxon>
        <taxon>Gastropoda</taxon>
        <taxon>Heterobranchia</taxon>
        <taxon>Euthyneura</taxon>
        <taxon>Panpulmonata</taxon>
        <taxon>Hygrophila</taxon>
        <taxon>Lymnaeoidea</taxon>
        <taxon>Planorbidae</taxon>
        <taxon>Biomphalaria</taxon>
    </lineage>
</organism>
<name>A0A9W2ZBY2_BIOGL</name>
<feature type="region of interest" description="Disordered" evidence="1">
    <location>
        <begin position="28"/>
        <end position="50"/>
    </location>
</feature>
<dbReference type="Pfam" id="PF20700">
    <property type="entry name" value="Mutator"/>
    <property type="match status" value="1"/>
</dbReference>
<protein>
    <submittedName>
        <fullName evidence="4">Uncharacterized protein LOC106074525</fullName>
    </submittedName>
</protein>
<dbReference type="InterPro" id="IPR049012">
    <property type="entry name" value="Mutator_transp_dom"/>
</dbReference>
<sequence length="621" mass="69732">MGRLKKRSKQLLEARKIAKMKNTVRKDHELDLDKVTPAPSTPTNSSVLLSMQTSSKKKTVDIPAMDIGSSSSLFNDQSAKQAYRTIIDISQIEKLLSPLLCPYCNADGLTLHSDDNSRFGLVLKLKLYCDNCGTVVNDVFTSERSLNDKNFSINTSAVVASSLCGLGPLTFNNFCEHLDLPGLSAKNFYNRTKSIYKDAEDVRQALRSKTIRLVRKEHAKNSNSALSDDDILDIAVSFDGTWMTRGHKSMIGVSCVIDVLTGYVIDFEVLSSFCQTCSTTGTRLKAQSPALYKEWFESHKPDCDINYTGSSGMMETHAAEILWRRSIVKFKLRYTTMLSDGDSKAFNKVCEIKPYGDVPITKEECVNHVGKRMGTALRNLVTDCSKKGISLGGNGVGKLTQQTIKKLSKYYTRAIRKHNDAKQMRNAILASMYHNFSTDKRPMHHLCPSGADSWCFYKSCEAKNVKPGKHSLHIHTPLNYDLLAEHLKPIYKRLSEPQLLQRCLLGSTQNANESFHSCIWNICSKSRFSSLKKVNFSVLAAVGQFNFGFSFGSEIKSFFNCQVSKSSQRLGLLRLKKRLKNAAYKKQQVVKRRLLLRKEAKARKELQFIEAEGVSYSSGHF</sequence>
<dbReference type="PANTHER" id="PTHR33309:SF3">
    <property type="entry name" value="CCHC-TYPE DOMAIN-CONTAINING PROTEIN"/>
    <property type="match status" value="1"/>
</dbReference>
<evidence type="ECO:0000256" key="1">
    <source>
        <dbReference type="SAM" id="MobiDB-lite"/>
    </source>
</evidence>
<proteinExistence type="predicted"/>
<dbReference type="AlphaFoldDB" id="A0A9W2ZBY2"/>
<reference evidence="4" key="1">
    <citation type="submission" date="2025-08" db="UniProtKB">
        <authorList>
            <consortium name="RefSeq"/>
        </authorList>
    </citation>
    <scope>IDENTIFICATION</scope>
</reference>
<gene>
    <name evidence="4" type="primary">LOC106074525</name>
</gene>
<dbReference type="GeneID" id="106074525"/>
<dbReference type="RefSeq" id="XP_055872537.1">
    <property type="nucleotide sequence ID" value="XM_056016562.1"/>
</dbReference>